<gene>
    <name evidence="1" type="ORF">ALTATR162_LOCUS4478</name>
</gene>
<evidence type="ECO:0000313" key="1">
    <source>
        <dbReference type="EMBL" id="CAG5156681.1"/>
    </source>
</evidence>
<dbReference type="Proteomes" id="UP000676310">
    <property type="component" value="Unassembled WGS sequence"/>
</dbReference>
<name>A0A8J2N4Z3_9PLEO</name>
<dbReference type="RefSeq" id="XP_043168024.1">
    <property type="nucleotide sequence ID" value="XM_043312089.1"/>
</dbReference>
<protein>
    <submittedName>
        <fullName evidence="1">Uncharacterized protein</fullName>
    </submittedName>
</protein>
<proteinExistence type="predicted"/>
<dbReference type="OrthoDB" id="3685234at2759"/>
<accession>A0A8J2N4Z3</accession>
<dbReference type="AlphaFoldDB" id="A0A8J2N4Z3"/>
<comment type="caution">
    <text evidence="1">The sequence shown here is derived from an EMBL/GenBank/DDBJ whole genome shotgun (WGS) entry which is preliminary data.</text>
</comment>
<reference evidence="1" key="1">
    <citation type="submission" date="2021-05" db="EMBL/GenBank/DDBJ databases">
        <authorList>
            <person name="Stam R."/>
        </authorList>
    </citation>
    <scope>NUCLEOTIDE SEQUENCE</scope>
    <source>
        <strain evidence="1">CS162</strain>
    </source>
</reference>
<keyword evidence="2" id="KW-1185">Reference proteome</keyword>
<dbReference type="GeneID" id="67016149"/>
<dbReference type="EMBL" id="CAJRGZ010000017">
    <property type="protein sequence ID" value="CAG5156681.1"/>
    <property type="molecule type" value="Genomic_DNA"/>
</dbReference>
<sequence length="515" mass="59655">MELCRYIKNVRLKMEDGFQVGDVFGVQDLRPKNDNDAEEHWLRETEVRRSCRYQRRYQRDAQVGDDEKADDEANKVLVDVPENYQWLGNLVSAMNHNQAYADDYDLLERAVLGEDVLLTPCLLSAHNLERLWIRFPRSQLDETHRSFLLNSLAYNAQHGGFAKLKILHLDIHRNDLDWPVSNALPFFLLPNLTDLTLGNCGKVVGGGLWSLPDQMYSTFIGIPWVWPVRTSPITRLSLLSPRFSGSIAAEMLRACRAITEFEVVLPYEMSPYDITFYEDVGMALVEHADTLTRLSLGDQSEIFDLNPWGRPDKFRTGPLLTSLTFLRAQMYTLFGYDTPPWYSMKSTQTLLNALPPTIEELWLDLPCRAWNVDMSPYFTGLFEAHKNGQFPHLKQIYIYWYQRIDHAFDRINYYLKHLMGIRQDALTLAPAITFDIFVRVDCGTWVSPNTHWFENLIPYTQCLRLPPRVDCTGFVSDAEDGRRHCVEGSTCQVSRQTPEEMQDDLDHGYWNTVSR</sequence>
<organism evidence="1 2">
    <name type="scientific">Alternaria atra</name>
    <dbReference type="NCBI Taxonomy" id="119953"/>
    <lineage>
        <taxon>Eukaryota</taxon>
        <taxon>Fungi</taxon>
        <taxon>Dikarya</taxon>
        <taxon>Ascomycota</taxon>
        <taxon>Pezizomycotina</taxon>
        <taxon>Dothideomycetes</taxon>
        <taxon>Pleosporomycetidae</taxon>
        <taxon>Pleosporales</taxon>
        <taxon>Pleosporineae</taxon>
        <taxon>Pleosporaceae</taxon>
        <taxon>Alternaria</taxon>
        <taxon>Alternaria sect. Ulocladioides</taxon>
    </lineage>
</organism>
<evidence type="ECO:0000313" key="2">
    <source>
        <dbReference type="Proteomes" id="UP000676310"/>
    </source>
</evidence>
<dbReference type="SUPFAM" id="SSF52047">
    <property type="entry name" value="RNI-like"/>
    <property type="match status" value="1"/>
</dbReference>